<dbReference type="InterPro" id="IPR011044">
    <property type="entry name" value="Quino_amine_DH_bsu"/>
</dbReference>
<accession>A0ABY4SLX1</accession>
<keyword evidence="1" id="KW-0732">Signal</keyword>
<name>A0ABY4SLX1_9CAUL</name>
<dbReference type="SUPFAM" id="SSF50969">
    <property type="entry name" value="YVTN repeat-like/Quinoprotein amine dehydrogenase"/>
    <property type="match status" value="1"/>
</dbReference>
<dbReference type="EMBL" id="CP097649">
    <property type="protein sequence ID" value="URI14899.1"/>
    <property type="molecule type" value="Genomic_DNA"/>
</dbReference>
<dbReference type="InterPro" id="IPR015943">
    <property type="entry name" value="WD40/YVTN_repeat-like_dom_sf"/>
</dbReference>
<sequence length="265" mass="29325">MGRPARRPFVWPGAPLLALALLLAPAAVARVPVQDYEVVTAYPHDPTAFTEGLFVRDGALFESTGLYPSFLRQVELETGRVVRQRDLPTVYFGEGVAAIGERLFSLTWRNHLGFVWRLDDFSPMGAFSYPGEGWGLTTDGRRLVMSDGTDQIRFIDPDTFAETGRVAVTADGRPLDQINELEWVDGEILANIWQDSRIARIDPETGAVKAFIDLAALAPTGPEVDPNDDVANGVAWDAAARRLYVTGKRWPRLYEIRLKPLASAQ</sequence>
<dbReference type="PANTHER" id="PTHR31270">
    <property type="entry name" value="GLUTAMINYL-PEPTIDE CYCLOTRANSFERASE"/>
    <property type="match status" value="1"/>
</dbReference>
<dbReference type="Pfam" id="PF05096">
    <property type="entry name" value="Glu_cyclase_2"/>
    <property type="match status" value="1"/>
</dbReference>
<evidence type="ECO:0000313" key="2">
    <source>
        <dbReference type="EMBL" id="URI14899.1"/>
    </source>
</evidence>
<gene>
    <name evidence="2" type="ORF">M8231_13955</name>
</gene>
<proteinExistence type="predicted"/>
<protein>
    <submittedName>
        <fullName evidence="2">Glutaminyl-peptide cyclotransferase</fullName>
    </submittedName>
</protein>
<evidence type="ECO:0000256" key="1">
    <source>
        <dbReference type="SAM" id="SignalP"/>
    </source>
</evidence>
<dbReference type="PANTHER" id="PTHR31270:SF1">
    <property type="entry name" value="GLUTAMINYL-PEPTIDE CYCLOTRANSFERASE"/>
    <property type="match status" value="1"/>
</dbReference>
<feature type="chain" id="PRO_5047311954" evidence="1">
    <location>
        <begin position="30"/>
        <end position="265"/>
    </location>
</feature>
<dbReference type="Gene3D" id="2.130.10.10">
    <property type="entry name" value="YVTN repeat-like/Quinoprotein amine dehydrogenase"/>
    <property type="match status" value="1"/>
</dbReference>
<dbReference type="Proteomes" id="UP001055429">
    <property type="component" value="Chromosome"/>
</dbReference>
<feature type="signal peptide" evidence="1">
    <location>
        <begin position="1"/>
        <end position="29"/>
    </location>
</feature>
<evidence type="ECO:0000313" key="3">
    <source>
        <dbReference type="Proteomes" id="UP001055429"/>
    </source>
</evidence>
<dbReference type="InterPro" id="IPR007788">
    <property type="entry name" value="QCT"/>
</dbReference>
<dbReference type="RefSeq" id="WP_250201738.1">
    <property type="nucleotide sequence ID" value="NZ_CP097649.1"/>
</dbReference>
<keyword evidence="3" id="KW-1185">Reference proteome</keyword>
<reference evidence="2" key="1">
    <citation type="submission" date="2022-05" db="EMBL/GenBank/DDBJ databases">
        <title>Brevundimonas albigilva TT17 genome sequence.</title>
        <authorList>
            <person name="Lee K."/>
            <person name="Son H."/>
        </authorList>
    </citation>
    <scope>NUCLEOTIDE SEQUENCE</scope>
    <source>
        <strain evidence="2">TT17</strain>
    </source>
</reference>
<organism evidence="2 3">
    <name type="scientific">Brevundimonas albigilva</name>
    <dbReference type="NCBI Taxonomy" id="1312364"/>
    <lineage>
        <taxon>Bacteria</taxon>
        <taxon>Pseudomonadati</taxon>
        <taxon>Pseudomonadota</taxon>
        <taxon>Alphaproteobacteria</taxon>
        <taxon>Caulobacterales</taxon>
        <taxon>Caulobacteraceae</taxon>
        <taxon>Brevundimonas</taxon>
    </lineage>
</organism>